<dbReference type="CDD" id="cd05830">
    <property type="entry name" value="Sortase_E"/>
    <property type="match status" value="1"/>
</dbReference>
<dbReference type="Pfam" id="PF04203">
    <property type="entry name" value="Sortase"/>
    <property type="match status" value="1"/>
</dbReference>
<protein>
    <submittedName>
        <fullName evidence="4">Sortase A</fullName>
    </submittedName>
</protein>
<evidence type="ECO:0000313" key="4">
    <source>
        <dbReference type="EMBL" id="PFG21111.1"/>
    </source>
</evidence>
<dbReference type="NCBIfam" id="TIGR01076">
    <property type="entry name" value="sortase_fam"/>
    <property type="match status" value="1"/>
</dbReference>
<feature type="transmembrane region" description="Helical" evidence="3">
    <location>
        <begin position="25"/>
        <end position="51"/>
    </location>
</feature>
<dbReference type="GO" id="GO:0016787">
    <property type="term" value="F:hydrolase activity"/>
    <property type="evidence" value="ECO:0007669"/>
    <property type="project" value="UniProtKB-KW"/>
</dbReference>
<dbReference type="Gene3D" id="2.40.260.10">
    <property type="entry name" value="Sortase"/>
    <property type="match status" value="1"/>
</dbReference>
<reference evidence="4 5" key="1">
    <citation type="submission" date="2017-10" db="EMBL/GenBank/DDBJ databases">
        <title>Sequencing the genomes of 1000 actinobacteria strains.</title>
        <authorList>
            <person name="Klenk H.-P."/>
        </authorList>
    </citation>
    <scope>NUCLEOTIDE SEQUENCE [LARGE SCALE GENOMIC DNA]</scope>
    <source>
        <strain evidence="4 5">DSM 21801</strain>
    </source>
</reference>
<evidence type="ECO:0000256" key="2">
    <source>
        <dbReference type="PIRSR" id="PIRSR605754-1"/>
    </source>
</evidence>
<dbReference type="AlphaFoldDB" id="A0A2A9D3Z6"/>
<dbReference type="OrthoDB" id="5242879at2"/>
<proteinExistence type="predicted"/>
<feature type="active site" description="Acyl-thioester intermediate" evidence="2">
    <location>
        <position position="220"/>
    </location>
</feature>
<dbReference type="Proteomes" id="UP000224915">
    <property type="component" value="Unassembled WGS sequence"/>
</dbReference>
<keyword evidence="3" id="KW-0472">Membrane</keyword>
<name>A0A2A9D3Z6_9MICO</name>
<dbReference type="InterPro" id="IPR042003">
    <property type="entry name" value="Sortase_E"/>
</dbReference>
<comment type="caution">
    <text evidence="4">The sequence shown here is derived from an EMBL/GenBank/DDBJ whole genome shotgun (WGS) entry which is preliminary data.</text>
</comment>
<organism evidence="4 5">
    <name type="scientific">Serinibacter salmoneus</name>
    <dbReference type="NCBI Taxonomy" id="556530"/>
    <lineage>
        <taxon>Bacteria</taxon>
        <taxon>Bacillati</taxon>
        <taxon>Actinomycetota</taxon>
        <taxon>Actinomycetes</taxon>
        <taxon>Micrococcales</taxon>
        <taxon>Beutenbergiaceae</taxon>
        <taxon>Serinibacter</taxon>
    </lineage>
</organism>
<keyword evidence="3" id="KW-1133">Transmembrane helix</keyword>
<keyword evidence="1" id="KW-0378">Hydrolase</keyword>
<dbReference type="SUPFAM" id="SSF63817">
    <property type="entry name" value="Sortase"/>
    <property type="match status" value="1"/>
</dbReference>
<dbReference type="InterPro" id="IPR053465">
    <property type="entry name" value="Sortase_Class_E"/>
</dbReference>
<gene>
    <name evidence="4" type="ORF">ATL40_2731</name>
</gene>
<dbReference type="RefSeq" id="WP_098469999.1">
    <property type="nucleotide sequence ID" value="NZ_PDJD01000001.1"/>
</dbReference>
<accession>A0A2A9D3Z6</accession>
<sequence length="254" mass="27504">MTTATRGPSGPVQHRRRRRGGVGNALLGAVGELLITVGLLLGLFVVWQLWWTDVEAAAVQRELTAELEETFGEVPEEIGEVRTDTPPQELEPLDATTFGRLWVPRWDSGSTQYARTISEGVDNATVLDVLGIGHYPGSAMPGEVGNFAIAGHRQSHGKPFYDITELELGDELVVETEDAWYVYTVTDTLIVTPDQGEVVAANPYDPGTAAESAMITLTTCHPLFSVAERYIVHGELDHWVPRESGVPAAIGGEA</sequence>
<dbReference type="InterPro" id="IPR005754">
    <property type="entry name" value="Sortase"/>
</dbReference>
<evidence type="ECO:0000313" key="5">
    <source>
        <dbReference type="Proteomes" id="UP000224915"/>
    </source>
</evidence>
<evidence type="ECO:0000256" key="3">
    <source>
        <dbReference type="SAM" id="Phobius"/>
    </source>
</evidence>
<evidence type="ECO:0000256" key="1">
    <source>
        <dbReference type="ARBA" id="ARBA00022801"/>
    </source>
</evidence>
<dbReference type="NCBIfam" id="NF033747">
    <property type="entry name" value="class_E_sortase"/>
    <property type="match status" value="1"/>
</dbReference>
<dbReference type="EMBL" id="PDJD01000001">
    <property type="protein sequence ID" value="PFG21111.1"/>
    <property type="molecule type" value="Genomic_DNA"/>
</dbReference>
<keyword evidence="3" id="KW-0812">Transmembrane</keyword>
<feature type="active site" description="Proton donor/acceptor" evidence="2">
    <location>
        <position position="152"/>
    </location>
</feature>
<dbReference type="InterPro" id="IPR023365">
    <property type="entry name" value="Sortase_dom-sf"/>
</dbReference>
<keyword evidence="5" id="KW-1185">Reference proteome</keyword>